<gene>
    <name evidence="3" type="ORF">E2553_22180</name>
</gene>
<protein>
    <recommendedName>
        <fullName evidence="5">DUF4148 domain-containing protein</fullName>
    </recommendedName>
</protein>
<keyword evidence="2" id="KW-0732">Signal</keyword>
<dbReference type="RefSeq" id="WP_134460173.1">
    <property type="nucleotide sequence ID" value="NZ_JBHMFL010000162.1"/>
</dbReference>
<reference evidence="3 4" key="1">
    <citation type="submission" date="2019-03" db="EMBL/GenBank/DDBJ databases">
        <title>Complete Genome Sequence of Paraburkholderia dipogonis ICMP 19430T, a Nitrogen-fixing Symbiont of the South African Invasive Legume Dipogon lignosus in New Zealand.</title>
        <authorList>
            <person name="De Meyer S.E."/>
        </authorList>
    </citation>
    <scope>NUCLEOTIDE SEQUENCE [LARGE SCALE GENOMIC DNA]</scope>
    <source>
        <strain evidence="3 4">ICMP 19430</strain>
    </source>
</reference>
<accession>A0A4Y8MQ55</accession>
<evidence type="ECO:0008006" key="5">
    <source>
        <dbReference type="Google" id="ProtNLM"/>
    </source>
</evidence>
<evidence type="ECO:0000256" key="1">
    <source>
        <dbReference type="SAM" id="MobiDB-lite"/>
    </source>
</evidence>
<feature type="signal peptide" evidence="2">
    <location>
        <begin position="1"/>
        <end position="22"/>
    </location>
</feature>
<organism evidence="3 4">
    <name type="scientific">Paraburkholderia dipogonis</name>
    <dbReference type="NCBI Taxonomy" id="1211383"/>
    <lineage>
        <taxon>Bacteria</taxon>
        <taxon>Pseudomonadati</taxon>
        <taxon>Pseudomonadota</taxon>
        <taxon>Betaproteobacteria</taxon>
        <taxon>Burkholderiales</taxon>
        <taxon>Burkholderiaceae</taxon>
        <taxon>Paraburkholderia</taxon>
    </lineage>
</organism>
<dbReference type="Proteomes" id="UP000297385">
    <property type="component" value="Unassembled WGS sequence"/>
</dbReference>
<dbReference type="GeneID" id="97304214"/>
<evidence type="ECO:0000313" key="3">
    <source>
        <dbReference type="EMBL" id="TFE39544.1"/>
    </source>
</evidence>
<name>A0A4Y8MQ55_9BURK</name>
<feature type="chain" id="PRO_5021257611" description="DUF4148 domain-containing protein" evidence="2">
    <location>
        <begin position="23"/>
        <end position="83"/>
    </location>
</feature>
<sequence>MKLRLMVASAFGLFVMVGVAYAQSTPDAAQPAPQQSAAMQADSSPSTGMEAYGGTPDTRMQSGARRVRPCRVDPQCNVFFGGS</sequence>
<comment type="caution">
    <text evidence="3">The sequence shown here is derived from an EMBL/GenBank/DDBJ whole genome shotgun (WGS) entry which is preliminary data.</text>
</comment>
<dbReference type="AlphaFoldDB" id="A0A4Y8MQ55"/>
<proteinExistence type="predicted"/>
<evidence type="ECO:0000313" key="4">
    <source>
        <dbReference type="Proteomes" id="UP000297385"/>
    </source>
</evidence>
<feature type="compositionally biased region" description="Low complexity" evidence="1">
    <location>
        <begin position="25"/>
        <end position="46"/>
    </location>
</feature>
<feature type="region of interest" description="Disordered" evidence="1">
    <location>
        <begin position="25"/>
        <end position="67"/>
    </location>
</feature>
<evidence type="ECO:0000256" key="2">
    <source>
        <dbReference type="SAM" id="SignalP"/>
    </source>
</evidence>
<dbReference type="EMBL" id="SNVI01000002">
    <property type="protein sequence ID" value="TFE39544.1"/>
    <property type="molecule type" value="Genomic_DNA"/>
</dbReference>